<dbReference type="PROSITE" id="PS51257">
    <property type="entry name" value="PROKAR_LIPOPROTEIN"/>
    <property type="match status" value="1"/>
</dbReference>
<organism evidence="2 3">
    <name type="scientific">Roseinatronobacter monicus</name>
    <dbReference type="NCBI Taxonomy" id="393481"/>
    <lineage>
        <taxon>Bacteria</taxon>
        <taxon>Pseudomonadati</taxon>
        <taxon>Pseudomonadota</taxon>
        <taxon>Alphaproteobacteria</taxon>
        <taxon>Rhodobacterales</taxon>
        <taxon>Paracoccaceae</taxon>
        <taxon>Roseinatronobacter</taxon>
    </lineage>
</organism>
<dbReference type="RefSeq" id="WP_142079598.1">
    <property type="nucleotide sequence ID" value="NZ_VFPT01000001.1"/>
</dbReference>
<gene>
    <name evidence="2" type="ORF">BD293_0373</name>
</gene>
<protein>
    <submittedName>
        <fullName evidence="2">Uncharacterized protein</fullName>
    </submittedName>
</protein>
<reference evidence="2 3" key="1">
    <citation type="submission" date="2019-06" db="EMBL/GenBank/DDBJ databases">
        <title>Genomic Encyclopedia of Archaeal and Bacterial Type Strains, Phase II (KMG-II): from individual species to whole genera.</title>
        <authorList>
            <person name="Goeker M."/>
        </authorList>
    </citation>
    <scope>NUCLEOTIDE SEQUENCE [LARGE SCALE GENOMIC DNA]</scope>
    <source>
        <strain evidence="2 3">DSM 18423</strain>
    </source>
</reference>
<sequence>MRLMLILSAALLAACAAPQDRCVRQAQTELTALDAKIADSAQALARGHRIIPATERRTTLHLCAWPREPVLFCTRHTPEAPETRVAVDRASEQAQLDRLRAERAEVAAATATRIAQCRAA</sequence>
<evidence type="ECO:0000256" key="1">
    <source>
        <dbReference type="SAM" id="SignalP"/>
    </source>
</evidence>
<comment type="caution">
    <text evidence="2">The sequence shown here is derived from an EMBL/GenBank/DDBJ whole genome shotgun (WGS) entry which is preliminary data.</text>
</comment>
<proteinExistence type="predicted"/>
<keyword evidence="1" id="KW-0732">Signal</keyword>
<name>A0A543K9P3_9RHOB</name>
<dbReference type="AlphaFoldDB" id="A0A543K9P3"/>
<accession>A0A543K9P3</accession>
<feature type="signal peptide" evidence="1">
    <location>
        <begin position="1"/>
        <end position="16"/>
    </location>
</feature>
<dbReference type="Proteomes" id="UP000320582">
    <property type="component" value="Unassembled WGS sequence"/>
</dbReference>
<keyword evidence="3" id="KW-1185">Reference proteome</keyword>
<dbReference type="OrthoDB" id="7875836at2"/>
<evidence type="ECO:0000313" key="2">
    <source>
        <dbReference type="EMBL" id="TQM91798.1"/>
    </source>
</evidence>
<dbReference type="EMBL" id="VFPT01000001">
    <property type="protein sequence ID" value="TQM91798.1"/>
    <property type="molecule type" value="Genomic_DNA"/>
</dbReference>
<evidence type="ECO:0000313" key="3">
    <source>
        <dbReference type="Proteomes" id="UP000320582"/>
    </source>
</evidence>
<feature type="chain" id="PRO_5021759135" evidence="1">
    <location>
        <begin position="17"/>
        <end position="120"/>
    </location>
</feature>